<dbReference type="RefSeq" id="WP_117969425.1">
    <property type="nucleotide sequence ID" value="NZ_CAUBDO010000014.1"/>
</dbReference>
<keyword evidence="2" id="KW-1185">Reference proteome</keyword>
<evidence type="ECO:0000313" key="2">
    <source>
        <dbReference type="Proteomes" id="UP000284779"/>
    </source>
</evidence>
<proteinExistence type="predicted"/>
<dbReference type="Proteomes" id="UP000284779">
    <property type="component" value="Unassembled WGS sequence"/>
</dbReference>
<sequence>MKRILIDNKQEDLKQIAYSIPWKSDTVCLQQICICNSHVESIQPIANLIKNKKEKHANSKEFKGKLESDIEGIYIETDRCSVNEEELDFSGIYIGEIKIRKTK</sequence>
<dbReference type="EMBL" id="QSFD01000002">
    <property type="protein sequence ID" value="RHA19949.1"/>
    <property type="molecule type" value="Genomic_DNA"/>
</dbReference>
<evidence type="ECO:0000313" key="1">
    <source>
        <dbReference type="EMBL" id="RHA19949.1"/>
    </source>
</evidence>
<reference evidence="1 2" key="1">
    <citation type="submission" date="2018-08" db="EMBL/GenBank/DDBJ databases">
        <title>A genome reference for cultivated species of the human gut microbiota.</title>
        <authorList>
            <person name="Zou Y."/>
            <person name="Xue W."/>
            <person name="Luo G."/>
        </authorList>
    </citation>
    <scope>NUCLEOTIDE SEQUENCE [LARGE SCALE GENOMIC DNA]</scope>
    <source>
        <strain evidence="1 2">AM44-11BH</strain>
    </source>
</reference>
<name>A0A413RBG1_9FIRM</name>
<protein>
    <submittedName>
        <fullName evidence="1">Uncharacterized protein</fullName>
    </submittedName>
</protein>
<gene>
    <name evidence="1" type="ORF">DW944_02040</name>
</gene>
<comment type="caution">
    <text evidence="1">The sequence shown here is derived from an EMBL/GenBank/DDBJ whole genome shotgun (WGS) entry which is preliminary data.</text>
</comment>
<organism evidence="1 2">
    <name type="scientific">Eubacterium ventriosum</name>
    <dbReference type="NCBI Taxonomy" id="39496"/>
    <lineage>
        <taxon>Bacteria</taxon>
        <taxon>Bacillati</taxon>
        <taxon>Bacillota</taxon>
        <taxon>Clostridia</taxon>
        <taxon>Eubacteriales</taxon>
        <taxon>Eubacteriaceae</taxon>
        <taxon>Eubacterium</taxon>
    </lineage>
</organism>
<dbReference type="AlphaFoldDB" id="A0A413RBG1"/>
<accession>A0A413RBG1</accession>